<keyword evidence="4" id="KW-0418">Kinase</keyword>
<dbReference type="InterPro" id="IPR050640">
    <property type="entry name" value="Bact_2-comp_sensor_kinase"/>
</dbReference>
<feature type="domain" description="Histidine kinase/HSP90-like ATPase" evidence="2">
    <location>
        <begin position="485"/>
        <end position="588"/>
    </location>
</feature>
<proteinExistence type="predicted"/>
<keyword evidence="1" id="KW-0472">Membrane</keyword>
<protein>
    <submittedName>
        <fullName evidence="4">Histidine kinase</fullName>
    </submittedName>
</protein>
<feature type="transmembrane region" description="Helical" evidence="1">
    <location>
        <begin position="16"/>
        <end position="36"/>
    </location>
</feature>
<comment type="caution">
    <text evidence="4">The sequence shown here is derived from an EMBL/GenBank/DDBJ whole genome shotgun (WGS) entry which is preliminary data.</text>
</comment>
<name>A0ABQ4KQC0_9BACI</name>
<dbReference type="InterPro" id="IPR003594">
    <property type="entry name" value="HATPase_dom"/>
</dbReference>
<evidence type="ECO:0000259" key="2">
    <source>
        <dbReference type="Pfam" id="PF02518"/>
    </source>
</evidence>
<dbReference type="Proteomes" id="UP000679950">
    <property type="component" value="Unassembled WGS sequence"/>
</dbReference>
<keyword evidence="1" id="KW-0812">Transmembrane</keyword>
<gene>
    <name evidence="4" type="ORF">J8TS2_40150</name>
</gene>
<dbReference type="PANTHER" id="PTHR34220:SF7">
    <property type="entry name" value="SENSOR HISTIDINE KINASE YPDA"/>
    <property type="match status" value="1"/>
</dbReference>
<keyword evidence="4" id="KW-0808">Transferase</keyword>
<dbReference type="InterPro" id="IPR010559">
    <property type="entry name" value="Sig_transdc_His_kin_internal"/>
</dbReference>
<sequence length="599" mass="69434">MKLFNLWNRSTIHGKFFNLNILLTLIPMIIVSSIVYKVSVYKLEERAEEQASSTIQIGNQYIQNLYVDTKDILNVIIANPEIQKIINQTSINDYTYISSIDSTRSVVSSIIQNKPYITSFVLYSSNHELNKKFFKTDNTYINRDRGKEIYNKLIEKDTLYWWNNRNLNDFRQDSNSIVVGRVVRNMKKNNEPSGFLLLEIEKSSFFKGIDFLNTKDSHFFVMDNNQELVYDQSIPDRVTVDEPSNLSKINIDEKDSSSFNVAFNGEQYMVLYQPISNIPWKFIYLTKSSTFYSDASFMQRVTVFVFILTFILGSVLAYIFSKAVTSPLNQLFSVIRENKFSNIELDYFDPNDEIGQIGVQYIKMSRQNKKLNDEIIEAVIKRKEAEIQVLQAQINPHFLYNTLDSINWLAVSHKQYKIGEMITHLGNFFRLSLSKGKDTISMKNELEHIMAYIKLQKFRFNDSFDVIVEIEEDILMKFYIPKLTLQPIVENAIYHGMKEKNGVGTIMITAEEIQNGIRILVTDDGIGIKKAKLDMLNQSIEKEKKGGLQIYGLKNVHDRLRLKYGKPFGICIESEYNHYTTVTIMVPKLTTNEGGISYD</sequence>
<dbReference type="Pfam" id="PF06580">
    <property type="entry name" value="His_kinase"/>
    <property type="match status" value="1"/>
</dbReference>
<dbReference type="EMBL" id="BORB01000056">
    <property type="protein sequence ID" value="GIN59696.1"/>
    <property type="molecule type" value="Genomic_DNA"/>
</dbReference>
<evidence type="ECO:0000259" key="3">
    <source>
        <dbReference type="Pfam" id="PF06580"/>
    </source>
</evidence>
<dbReference type="Gene3D" id="6.10.340.10">
    <property type="match status" value="1"/>
</dbReference>
<dbReference type="InterPro" id="IPR036890">
    <property type="entry name" value="HATPase_C_sf"/>
</dbReference>
<dbReference type="PANTHER" id="PTHR34220">
    <property type="entry name" value="SENSOR HISTIDINE KINASE YPDA"/>
    <property type="match status" value="1"/>
</dbReference>
<feature type="transmembrane region" description="Helical" evidence="1">
    <location>
        <begin position="301"/>
        <end position="320"/>
    </location>
</feature>
<dbReference type="RefSeq" id="WP_212967419.1">
    <property type="nucleotide sequence ID" value="NZ_BORB01000056.1"/>
</dbReference>
<organism evidence="4 5">
    <name type="scientific">Lederbergia ruris</name>
    <dbReference type="NCBI Taxonomy" id="217495"/>
    <lineage>
        <taxon>Bacteria</taxon>
        <taxon>Bacillati</taxon>
        <taxon>Bacillota</taxon>
        <taxon>Bacilli</taxon>
        <taxon>Bacillales</taxon>
        <taxon>Bacillaceae</taxon>
        <taxon>Lederbergia</taxon>
    </lineage>
</organism>
<keyword evidence="5" id="KW-1185">Reference proteome</keyword>
<dbReference type="Gene3D" id="3.30.565.10">
    <property type="entry name" value="Histidine kinase-like ATPase, C-terminal domain"/>
    <property type="match status" value="1"/>
</dbReference>
<keyword evidence="1" id="KW-1133">Transmembrane helix</keyword>
<evidence type="ECO:0000313" key="5">
    <source>
        <dbReference type="Proteomes" id="UP000679950"/>
    </source>
</evidence>
<dbReference type="Pfam" id="PF02518">
    <property type="entry name" value="HATPase_c"/>
    <property type="match status" value="1"/>
</dbReference>
<dbReference type="GO" id="GO:0016301">
    <property type="term" value="F:kinase activity"/>
    <property type="evidence" value="ECO:0007669"/>
    <property type="project" value="UniProtKB-KW"/>
</dbReference>
<dbReference type="SUPFAM" id="SSF55874">
    <property type="entry name" value="ATPase domain of HSP90 chaperone/DNA topoisomerase II/histidine kinase"/>
    <property type="match status" value="1"/>
</dbReference>
<evidence type="ECO:0000313" key="4">
    <source>
        <dbReference type="EMBL" id="GIN59696.1"/>
    </source>
</evidence>
<reference evidence="4 5" key="1">
    <citation type="submission" date="2021-03" db="EMBL/GenBank/DDBJ databases">
        <title>Antimicrobial resistance genes in bacteria isolated from Japanese honey, and their potential for conferring macrolide and lincosamide resistance in the American foulbrood pathogen Paenibacillus larvae.</title>
        <authorList>
            <person name="Okamoto M."/>
            <person name="Kumagai M."/>
            <person name="Kanamori H."/>
            <person name="Takamatsu D."/>
        </authorList>
    </citation>
    <scope>NUCLEOTIDE SEQUENCE [LARGE SCALE GENOMIC DNA]</scope>
    <source>
        <strain evidence="4 5">J8TS2</strain>
    </source>
</reference>
<accession>A0ABQ4KQC0</accession>
<evidence type="ECO:0000256" key="1">
    <source>
        <dbReference type="SAM" id="Phobius"/>
    </source>
</evidence>
<feature type="domain" description="Signal transduction histidine kinase internal region" evidence="3">
    <location>
        <begin position="385"/>
        <end position="464"/>
    </location>
</feature>